<feature type="compositionally biased region" description="Low complexity" evidence="4">
    <location>
        <begin position="468"/>
        <end position="486"/>
    </location>
</feature>
<evidence type="ECO:0000313" key="6">
    <source>
        <dbReference type="EnsemblProtists" id="EKX52282"/>
    </source>
</evidence>
<comment type="similarity">
    <text evidence="2">Belongs to the PAF1 family.</text>
</comment>
<protein>
    <recommendedName>
        <fullName evidence="8">RNA polymerase II-associated factor 1 homolog</fullName>
    </recommendedName>
</protein>
<dbReference type="STRING" id="905079.L1JV93"/>
<dbReference type="eggNOG" id="KOG2478">
    <property type="taxonomic scope" value="Eukaryota"/>
</dbReference>
<evidence type="ECO:0008006" key="8">
    <source>
        <dbReference type="Google" id="ProtNLM"/>
    </source>
</evidence>
<reference evidence="5 7" key="1">
    <citation type="journal article" date="2012" name="Nature">
        <title>Algal genomes reveal evolutionary mosaicism and the fate of nucleomorphs.</title>
        <authorList>
            <consortium name="DOE Joint Genome Institute"/>
            <person name="Curtis B.A."/>
            <person name="Tanifuji G."/>
            <person name="Burki F."/>
            <person name="Gruber A."/>
            <person name="Irimia M."/>
            <person name="Maruyama S."/>
            <person name="Arias M.C."/>
            <person name="Ball S.G."/>
            <person name="Gile G.H."/>
            <person name="Hirakawa Y."/>
            <person name="Hopkins J.F."/>
            <person name="Kuo A."/>
            <person name="Rensing S.A."/>
            <person name="Schmutz J."/>
            <person name="Symeonidi A."/>
            <person name="Elias M."/>
            <person name="Eveleigh R.J."/>
            <person name="Herman E.K."/>
            <person name="Klute M.J."/>
            <person name="Nakayama T."/>
            <person name="Obornik M."/>
            <person name="Reyes-Prieto A."/>
            <person name="Armbrust E.V."/>
            <person name="Aves S.J."/>
            <person name="Beiko R.G."/>
            <person name="Coutinho P."/>
            <person name="Dacks J.B."/>
            <person name="Durnford D.G."/>
            <person name="Fast N.M."/>
            <person name="Green B.R."/>
            <person name="Grisdale C.J."/>
            <person name="Hempel F."/>
            <person name="Henrissat B."/>
            <person name="Hoppner M.P."/>
            <person name="Ishida K."/>
            <person name="Kim E."/>
            <person name="Koreny L."/>
            <person name="Kroth P.G."/>
            <person name="Liu Y."/>
            <person name="Malik S.B."/>
            <person name="Maier U.G."/>
            <person name="McRose D."/>
            <person name="Mock T."/>
            <person name="Neilson J.A."/>
            <person name="Onodera N.T."/>
            <person name="Poole A.M."/>
            <person name="Pritham E.J."/>
            <person name="Richards T.A."/>
            <person name="Rocap G."/>
            <person name="Roy S.W."/>
            <person name="Sarai C."/>
            <person name="Schaack S."/>
            <person name="Shirato S."/>
            <person name="Slamovits C.H."/>
            <person name="Spencer D.F."/>
            <person name="Suzuki S."/>
            <person name="Worden A.Z."/>
            <person name="Zauner S."/>
            <person name="Barry K."/>
            <person name="Bell C."/>
            <person name="Bharti A.K."/>
            <person name="Crow J.A."/>
            <person name="Grimwood J."/>
            <person name="Kramer R."/>
            <person name="Lindquist E."/>
            <person name="Lucas S."/>
            <person name="Salamov A."/>
            <person name="McFadden G.I."/>
            <person name="Lane C.E."/>
            <person name="Keeling P.J."/>
            <person name="Gray M.W."/>
            <person name="Grigoriev I.V."/>
            <person name="Archibald J.M."/>
        </authorList>
    </citation>
    <scope>NUCLEOTIDE SEQUENCE</scope>
    <source>
        <strain evidence="5 7">CCMP2712</strain>
    </source>
</reference>
<evidence type="ECO:0000256" key="1">
    <source>
        <dbReference type="ARBA" id="ARBA00004123"/>
    </source>
</evidence>
<keyword evidence="3" id="KW-0539">Nucleus</keyword>
<keyword evidence="7" id="KW-1185">Reference proteome</keyword>
<dbReference type="OMA" id="MVNTNSR"/>
<sequence length="498" mass="56914">MAARPTSSHARQPGQDSRKAPNKGDAAPINLAEDHSLLTKRSRADTFISKMKFRNDLPELPFEPKFLASQMDVKKLTSYSFTSLEKNFKYSLLTEPNLGIHIDLIEPETYEPPSNGAPLLPEDKYLLEGEKVETNRSNLRINIKERPNVPWLHKTAYYGNEDLYDYQQGHKPQVQLPVPIQEDVQELTPKQLAEKIEKSFELSRKLEDLKHPTNPDLVATKVWEILPDTKCWPNDYTELVFDQDPTLDDPKAANTSMADRATLASTAFINIGRSMQHANDRTFAYMLPAPESKRRKKMAKVECERGDDADDEMDEDEDEKVTEFNCLREYCENEARMYQEEWHDDHFVVAFVEKTGENSGCAFYHPLHNRTYLRKRKDILTHSAIMDLDGPDRISRRLKERFPSYLKAVQTLRKLSEEEQEALKQKRIDLGRESLADGNQEAEREKRGESQQNDDSQSTPRRNESIMSSSSSDESPAPTPTAASGSKVGIIESSDSDS</sequence>
<dbReference type="EMBL" id="JH992973">
    <property type="protein sequence ID" value="EKX52282.1"/>
    <property type="molecule type" value="Genomic_DNA"/>
</dbReference>
<feature type="region of interest" description="Disordered" evidence="4">
    <location>
        <begin position="1"/>
        <end position="35"/>
    </location>
</feature>
<dbReference type="Pfam" id="PF03985">
    <property type="entry name" value="Paf1"/>
    <property type="match status" value="1"/>
</dbReference>
<comment type="subcellular location">
    <subcellularLocation>
        <location evidence="1">Nucleus</location>
    </subcellularLocation>
</comment>
<evidence type="ECO:0000313" key="5">
    <source>
        <dbReference type="EMBL" id="EKX52282.1"/>
    </source>
</evidence>
<evidence type="ECO:0000256" key="3">
    <source>
        <dbReference type="ARBA" id="ARBA00023242"/>
    </source>
</evidence>
<dbReference type="Proteomes" id="UP000011087">
    <property type="component" value="Unassembled WGS sequence"/>
</dbReference>
<dbReference type="AlphaFoldDB" id="L1JV93"/>
<dbReference type="EnsemblProtists" id="EKX52282">
    <property type="protein sequence ID" value="EKX52282"/>
    <property type="gene ID" value="GUITHDRAFT_102185"/>
</dbReference>
<dbReference type="PANTHER" id="PTHR23188">
    <property type="entry name" value="RNA POLYMERASE II-ASSOCIATED FACTOR 1 HOMOLOG"/>
    <property type="match status" value="1"/>
</dbReference>
<feature type="compositionally biased region" description="Polar residues" evidence="4">
    <location>
        <begin position="450"/>
        <end position="460"/>
    </location>
</feature>
<feature type="region of interest" description="Disordered" evidence="4">
    <location>
        <begin position="426"/>
        <end position="498"/>
    </location>
</feature>
<dbReference type="GO" id="GO:0000993">
    <property type="term" value="F:RNA polymerase II complex binding"/>
    <property type="evidence" value="ECO:0007669"/>
    <property type="project" value="TreeGrafter"/>
</dbReference>
<dbReference type="PANTHER" id="PTHR23188:SF12">
    <property type="entry name" value="RNA POLYMERASE II-ASSOCIATED FACTOR 1 HOMOLOG"/>
    <property type="match status" value="1"/>
</dbReference>
<dbReference type="KEGG" id="gtt:GUITHDRAFT_102185"/>
<dbReference type="GeneID" id="17308764"/>
<dbReference type="GO" id="GO:0016593">
    <property type="term" value="C:Cdc73/Paf1 complex"/>
    <property type="evidence" value="ECO:0007669"/>
    <property type="project" value="InterPro"/>
</dbReference>
<dbReference type="InterPro" id="IPR007133">
    <property type="entry name" value="RNA_pol_II-assoc_Paf1"/>
</dbReference>
<feature type="compositionally biased region" description="Basic and acidic residues" evidence="4">
    <location>
        <begin position="426"/>
        <end position="449"/>
    </location>
</feature>
<reference evidence="6" key="3">
    <citation type="submission" date="2016-03" db="UniProtKB">
        <authorList>
            <consortium name="EnsemblProtists"/>
        </authorList>
    </citation>
    <scope>IDENTIFICATION</scope>
</reference>
<feature type="compositionally biased region" description="Polar residues" evidence="4">
    <location>
        <begin position="1"/>
        <end position="10"/>
    </location>
</feature>
<dbReference type="OrthoDB" id="10260285at2759"/>
<evidence type="ECO:0000313" key="7">
    <source>
        <dbReference type="Proteomes" id="UP000011087"/>
    </source>
</evidence>
<dbReference type="GO" id="GO:0006368">
    <property type="term" value="P:transcription elongation by RNA polymerase II"/>
    <property type="evidence" value="ECO:0007669"/>
    <property type="project" value="InterPro"/>
</dbReference>
<dbReference type="PaxDb" id="55529-EKX52282"/>
<gene>
    <name evidence="5" type="ORF">GUITHDRAFT_102185</name>
</gene>
<evidence type="ECO:0000256" key="2">
    <source>
        <dbReference type="ARBA" id="ARBA00007560"/>
    </source>
</evidence>
<dbReference type="GO" id="GO:0003682">
    <property type="term" value="F:chromatin binding"/>
    <property type="evidence" value="ECO:0007669"/>
    <property type="project" value="TreeGrafter"/>
</dbReference>
<accession>L1JV93</accession>
<name>L1JV93_GUITC</name>
<proteinExistence type="inferred from homology"/>
<reference evidence="7" key="2">
    <citation type="submission" date="2012-11" db="EMBL/GenBank/DDBJ databases">
        <authorList>
            <person name="Kuo A."/>
            <person name="Curtis B.A."/>
            <person name="Tanifuji G."/>
            <person name="Burki F."/>
            <person name="Gruber A."/>
            <person name="Irimia M."/>
            <person name="Maruyama S."/>
            <person name="Arias M.C."/>
            <person name="Ball S.G."/>
            <person name="Gile G.H."/>
            <person name="Hirakawa Y."/>
            <person name="Hopkins J.F."/>
            <person name="Rensing S.A."/>
            <person name="Schmutz J."/>
            <person name="Symeonidi A."/>
            <person name="Elias M."/>
            <person name="Eveleigh R.J."/>
            <person name="Herman E.K."/>
            <person name="Klute M.J."/>
            <person name="Nakayama T."/>
            <person name="Obornik M."/>
            <person name="Reyes-Prieto A."/>
            <person name="Armbrust E.V."/>
            <person name="Aves S.J."/>
            <person name="Beiko R.G."/>
            <person name="Coutinho P."/>
            <person name="Dacks J.B."/>
            <person name="Durnford D.G."/>
            <person name="Fast N.M."/>
            <person name="Green B.R."/>
            <person name="Grisdale C."/>
            <person name="Hempe F."/>
            <person name="Henrissat B."/>
            <person name="Hoppner M.P."/>
            <person name="Ishida K.-I."/>
            <person name="Kim E."/>
            <person name="Koreny L."/>
            <person name="Kroth P.G."/>
            <person name="Liu Y."/>
            <person name="Malik S.-B."/>
            <person name="Maier U.G."/>
            <person name="McRose D."/>
            <person name="Mock T."/>
            <person name="Neilson J.A."/>
            <person name="Onodera N.T."/>
            <person name="Poole A.M."/>
            <person name="Pritham E.J."/>
            <person name="Richards T.A."/>
            <person name="Rocap G."/>
            <person name="Roy S.W."/>
            <person name="Sarai C."/>
            <person name="Schaack S."/>
            <person name="Shirato S."/>
            <person name="Slamovits C.H."/>
            <person name="Spencer D.F."/>
            <person name="Suzuki S."/>
            <person name="Worden A.Z."/>
            <person name="Zauner S."/>
            <person name="Barry K."/>
            <person name="Bell C."/>
            <person name="Bharti A.K."/>
            <person name="Crow J.A."/>
            <person name="Grimwood J."/>
            <person name="Kramer R."/>
            <person name="Lindquist E."/>
            <person name="Lucas S."/>
            <person name="Salamov A."/>
            <person name="McFadden G.I."/>
            <person name="Lane C.E."/>
            <person name="Keeling P.J."/>
            <person name="Gray M.W."/>
            <person name="Grigoriev I.V."/>
            <person name="Archibald J.M."/>
        </authorList>
    </citation>
    <scope>NUCLEOTIDE SEQUENCE</scope>
    <source>
        <strain evidence="7">CCMP2712</strain>
    </source>
</reference>
<organism evidence="5">
    <name type="scientific">Guillardia theta (strain CCMP2712)</name>
    <name type="common">Cryptophyte</name>
    <dbReference type="NCBI Taxonomy" id="905079"/>
    <lineage>
        <taxon>Eukaryota</taxon>
        <taxon>Cryptophyceae</taxon>
        <taxon>Pyrenomonadales</taxon>
        <taxon>Geminigeraceae</taxon>
        <taxon>Guillardia</taxon>
    </lineage>
</organism>
<dbReference type="HOGENOM" id="CLU_547991_0_0_1"/>
<dbReference type="RefSeq" id="XP_005839262.1">
    <property type="nucleotide sequence ID" value="XM_005839205.1"/>
</dbReference>
<evidence type="ECO:0000256" key="4">
    <source>
        <dbReference type="SAM" id="MobiDB-lite"/>
    </source>
</evidence>